<dbReference type="Proteomes" id="UP000288216">
    <property type="component" value="Unassembled WGS sequence"/>
</dbReference>
<dbReference type="EMBL" id="BFAA01028434">
    <property type="protein sequence ID" value="GCB82042.1"/>
    <property type="molecule type" value="Genomic_DNA"/>
</dbReference>
<accession>A0A401Q9J0</accession>
<evidence type="ECO:0000313" key="2">
    <source>
        <dbReference type="EMBL" id="GCB82042.1"/>
    </source>
</evidence>
<dbReference type="AlphaFoldDB" id="A0A401Q9J0"/>
<feature type="domain" description="Dynein heavy chain tail" evidence="1">
    <location>
        <begin position="4"/>
        <end position="66"/>
    </location>
</feature>
<dbReference type="Pfam" id="PF08385">
    <property type="entry name" value="DHC_N1"/>
    <property type="match status" value="1"/>
</dbReference>
<sequence length="68" mass="7918">YISDDDGKLVSNKYMEMKSLLQKFSEQVYAEWAVKVDEDCRFNLNQPLIVRNPSTNLISVSFSKKVRT</sequence>
<reference evidence="2 3" key="1">
    <citation type="journal article" date="2018" name="Nat. Ecol. Evol.">
        <title>Shark genomes provide insights into elasmobranch evolution and the origin of vertebrates.</title>
        <authorList>
            <person name="Hara Y"/>
            <person name="Yamaguchi K"/>
            <person name="Onimaru K"/>
            <person name="Kadota M"/>
            <person name="Koyanagi M"/>
            <person name="Keeley SD"/>
            <person name="Tatsumi K"/>
            <person name="Tanaka K"/>
            <person name="Motone F"/>
            <person name="Kageyama Y"/>
            <person name="Nozu R"/>
            <person name="Adachi N"/>
            <person name="Nishimura O"/>
            <person name="Nakagawa R"/>
            <person name="Tanegashima C"/>
            <person name="Kiyatake I"/>
            <person name="Matsumoto R"/>
            <person name="Murakumo K"/>
            <person name="Nishida K"/>
            <person name="Terakita A"/>
            <person name="Kuratani S"/>
            <person name="Sato K"/>
            <person name="Hyodo S Kuraku.S."/>
        </authorList>
    </citation>
    <scope>NUCLEOTIDE SEQUENCE [LARGE SCALE GENOMIC DNA]</scope>
</reference>
<feature type="non-terminal residue" evidence="2">
    <location>
        <position position="1"/>
    </location>
</feature>
<evidence type="ECO:0000259" key="1">
    <source>
        <dbReference type="Pfam" id="PF08385"/>
    </source>
</evidence>
<organism evidence="2 3">
    <name type="scientific">Scyliorhinus torazame</name>
    <name type="common">Cloudy catshark</name>
    <name type="synonym">Catulus torazame</name>
    <dbReference type="NCBI Taxonomy" id="75743"/>
    <lineage>
        <taxon>Eukaryota</taxon>
        <taxon>Metazoa</taxon>
        <taxon>Chordata</taxon>
        <taxon>Craniata</taxon>
        <taxon>Vertebrata</taxon>
        <taxon>Chondrichthyes</taxon>
        <taxon>Elasmobranchii</taxon>
        <taxon>Galeomorphii</taxon>
        <taxon>Galeoidea</taxon>
        <taxon>Carcharhiniformes</taxon>
        <taxon>Scyliorhinidae</taxon>
        <taxon>Scyliorhinus</taxon>
    </lineage>
</organism>
<name>A0A401Q9J0_SCYTO</name>
<dbReference type="InterPro" id="IPR013594">
    <property type="entry name" value="Dynein_heavy_tail"/>
</dbReference>
<evidence type="ECO:0000313" key="3">
    <source>
        <dbReference type="Proteomes" id="UP000288216"/>
    </source>
</evidence>
<protein>
    <recommendedName>
        <fullName evidence="1">Dynein heavy chain tail domain-containing protein</fullName>
    </recommendedName>
</protein>
<keyword evidence="3" id="KW-1185">Reference proteome</keyword>
<proteinExistence type="predicted"/>
<gene>
    <name evidence="2" type="ORF">scyTo_0023324</name>
</gene>
<comment type="caution">
    <text evidence="2">The sequence shown here is derived from an EMBL/GenBank/DDBJ whole genome shotgun (WGS) entry which is preliminary data.</text>
</comment>
<dbReference type="STRING" id="75743.A0A401Q9J0"/>